<dbReference type="InterPro" id="IPR027944">
    <property type="entry name" value="SEO_C"/>
</dbReference>
<protein>
    <recommendedName>
        <fullName evidence="6">Protein SIEVE ELEMENT OCCLUSION B-like</fullName>
    </recommendedName>
</protein>
<evidence type="ECO:0000313" key="5">
    <source>
        <dbReference type="Proteomes" id="UP000813462"/>
    </source>
</evidence>
<dbReference type="EMBL" id="JAEACU010000010">
    <property type="protein sequence ID" value="KAH7515634.1"/>
    <property type="molecule type" value="Genomic_DNA"/>
</dbReference>
<feature type="domain" description="Sieve element occlusion N-terminal" evidence="2">
    <location>
        <begin position="107"/>
        <end position="393"/>
    </location>
</feature>
<dbReference type="Proteomes" id="UP000813462">
    <property type="component" value="Unassembled WGS sequence"/>
</dbReference>
<evidence type="ECO:0000313" key="4">
    <source>
        <dbReference type="EMBL" id="KAH7515634.1"/>
    </source>
</evidence>
<name>A0A978ULD2_ZIZJJ</name>
<organism evidence="4 5">
    <name type="scientific">Ziziphus jujuba var. spinosa</name>
    <dbReference type="NCBI Taxonomy" id="714518"/>
    <lineage>
        <taxon>Eukaryota</taxon>
        <taxon>Viridiplantae</taxon>
        <taxon>Streptophyta</taxon>
        <taxon>Embryophyta</taxon>
        <taxon>Tracheophyta</taxon>
        <taxon>Spermatophyta</taxon>
        <taxon>Magnoliopsida</taxon>
        <taxon>eudicotyledons</taxon>
        <taxon>Gunneridae</taxon>
        <taxon>Pentapetalae</taxon>
        <taxon>rosids</taxon>
        <taxon>fabids</taxon>
        <taxon>Rosales</taxon>
        <taxon>Rhamnaceae</taxon>
        <taxon>Paliureae</taxon>
        <taxon>Ziziphus</taxon>
    </lineage>
</organism>
<dbReference type="GO" id="GO:0010088">
    <property type="term" value="P:phloem development"/>
    <property type="evidence" value="ECO:0007669"/>
    <property type="project" value="InterPro"/>
</dbReference>
<dbReference type="OrthoDB" id="1854460at2759"/>
<accession>A0A978ULD2</accession>
<feature type="domain" description="Sieve element occlusion C-terminal" evidence="3">
    <location>
        <begin position="558"/>
        <end position="792"/>
    </location>
</feature>
<evidence type="ECO:0008006" key="6">
    <source>
        <dbReference type="Google" id="ProtNLM"/>
    </source>
</evidence>
<evidence type="ECO:0000256" key="1">
    <source>
        <dbReference type="SAM" id="MobiDB-lite"/>
    </source>
</evidence>
<proteinExistence type="predicted"/>
<dbReference type="Pfam" id="PF14576">
    <property type="entry name" value="SEO_N"/>
    <property type="match status" value="1"/>
</dbReference>
<sequence length="794" mass="89785">MAIVPQKAAQQFRGDNVAPRSGIVGDNVASYGLTDNPMAPRVLGGDSRVSGRPYGTTDDSFAARVLGDTRHGGQQQSRFPDNTLAARVRGTGGDRRGLQQGRSYGASDENVLTNQILETHDTDSRLFAVKPVLNIIEVIFHRATADVPGSNTQISLLTVDPADEKALHAGLQDMLELPTRIISAIGCEVFCKSMESGDVHNSTMDILRLVRHYNWDAKAVLAVAAFAVSYGEFRLVANLYPTNPLAKAVALLKQLPEILELTSGSLQPKLEALFTLVRAKVDVTKIIVEFFEIQHDQYFSPEAPETIGFLTLIPTAVYWVIRSTVVSASQILGLTGLGHEYISEAWELSSLAHKLKTIHNHLLEQLNSCYRSIEKKRDEDAFKAISAILESSHLDNSKPLRVLFYAKDDQPALFDGHIKRRVGIEELRRKVVVLFITGLDIPQEDYTIMQQMYQEKRAFPLKNESQFEMVWVPIEESWTQHMLDRFERLKEEMDWFSVYHPSVVSPVVARYIRHPEKWRFSKKPIFVVLDTQGKVVHKNAMHMMCIWGSVAYPFSETKEKLLWEEETWRMDLLADAIDPRLTGWIQGGRYVCLFGGEDIEWIRKFTRSIREAARESNIQLELLYVGKTKPKERIINDINAVIEAEKLATTMEWSYIWYFWLRIESMWYSKGQLLAGKNEVAKNDPIMLGIIGLLSFGSGTQGWALISRGSLEMTKGTGEHMHTAMVEHGKWKPRENEIGFVPALDEHLKDLHIRVPHHCTSLILPAVGAMPETVACAECGRLMERFTMFRCCAD</sequence>
<comment type="caution">
    <text evidence="4">The sequence shown here is derived from an EMBL/GenBank/DDBJ whole genome shotgun (WGS) entry which is preliminary data.</text>
</comment>
<evidence type="ECO:0000259" key="3">
    <source>
        <dbReference type="Pfam" id="PF14577"/>
    </source>
</evidence>
<dbReference type="InterPro" id="IPR039299">
    <property type="entry name" value="SEOA"/>
</dbReference>
<gene>
    <name evidence="4" type="ORF">FEM48_Zijuj10G0047400</name>
</gene>
<dbReference type="Pfam" id="PF14577">
    <property type="entry name" value="SEO_C"/>
    <property type="match status" value="1"/>
</dbReference>
<dbReference type="InterPro" id="IPR027942">
    <property type="entry name" value="SEO_N"/>
</dbReference>
<dbReference type="PANTHER" id="PTHR33232">
    <property type="entry name" value="PROTEIN SIEVE ELEMENT OCCLUSION B-LIKE"/>
    <property type="match status" value="1"/>
</dbReference>
<dbReference type="AlphaFoldDB" id="A0A978ULD2"/>
<dbReference type="PANTHER" id="PTHR33232:SF20">
    <property type="entry name" value="PROTEIN SIEVE ELEMENT OCCLUSION B-LIKE"/>
    <property type="match status" value="1"/>
</dbReference>
<feature type="region of interest" description="Disordered" evidence="1">
    <location>
        <begin position="39"/>
        <end position="58"/>
    </location>
</feature>
<evidence type="ECO:0000259" key="2">
    <source>
        <dbReference type="Pfam" id="PF14576"/>
    </source>
</evidence>
<reference evidence="4" key="1">
    <citation type="journal article" date="2021" name="Front. Plant Sci.">
        <title>Chromosome-Scale Genome Assembly for Chinese Sour Jujube and Insights Into Its Genome Evolution and Domestication Signature.</title>
        <authorList>
            <person name="Shen L.-Y."/>
            <person name="Luo H."/>
            <person name="Wang X.-L."/>
            <person name="Wang X.-M."/>
            <person name="Qiu X.-J."/>
            <person name="Liu H."/>
            <person name="Zhou S.-S."/>
            <person name="Jia K.-H."/>
            <person name="Nie S."/>
            <person name="Bao Y.-T."/>
            <person name="Zhang R.-G."/>
            <person name="Yun Q.-Z."/>
            <person name="Chai Y.-H."/>
            <person name="Lu J.-Y."/>
            <person name="Li Y."/>
            <person name="Zhao S.-W."/>
            <person name="Mao J.-F."/>
            <person name="Jia S.-G."/>
            <person name="Mao Y.-M."/>
        </authorList>
    </citation>
    <scope>NUCLEOTIDE SEQUENCE</scope>
    <source>
        <strain evidence="4">AT0</strain>
        <tissue evidence="4">Leaf</tissue>
    </source>
</reference>